<dbReference type="AlphaFoldDB" id="A0A0A8ZVF8"/>
<protein>
    <submittedName>
        <fullName evidence="1">Uncharacterized protein</fullName>
    </submittedName>
</protein>
<proteinExistence type="predicted"/>
<evidence type="ECO:0000313" key="1">
    <source>
        <dbReference type="EMBL" id="JAD41663.1"/>
    </source>
</evidence>
<name>A0A0A8ZVF8_ARUDO</name>
<dbReference type="EMBL" id="GBRH01256232">
    <property type="protein sequence ID" value="JAD41663.1"/>
    <property type="molecule type" value="Transcribed_RNA"/>
</dbReference>
<reference evidence="1" key="1">
    <citation type="submission" date="2014-09" db="EMBL/GenBank/DDBJ databases">
        <authorList>
            <person name="Magalhaes I.L.F."/>
            <person name="Oliveira U."/>
            <person name="Santos F.R."/>
            <person name="Vidigal T.H.D.A."/>
            <person name="Brescovit A.D."/>
            <person name="Santos A.J."/>
        </authorList>
    </citation>
    <scope>NUCLEOTIDE SEQUENCE</scope>
    <source>
        <tissue evidence="1">Shoot tissue taken approximately 20 cm above the soil surface</tissue>
    </source>
</reference>
<organism evidence="1">
    <name type="scientific">Arundo donax</name>
    <name type="common">Giant reed</name>
    <name type="synonym">Donax arundinaceus</name>
    <dbReference type="NCBI Taxonomy" id="35708"/>
    <lineage>
        <taxon>Eukaryota</taxon>
        <taxon>Viridiplantae</taxon>
        <taxon>Streptophyta</taxon>
        <taxon>Embryophyta</taxon>
        <taxon>Tracheophyta</taxon>
        <taxon>Spermatophyta</taxon>
        <taxon>Magnoliopsida</taxon>
        <taxon>Liliopsida</taxon>
        <taxon>Poales</taxon>
        <taxon>Poaceae</taxon>
        <taxon>PACMAD clade</taxon>
        <taxon>Arundinoideae</taxon>
        <taxon>Arundineae</taxon>
        <taxon>Arundo</taxon>
    </lineage>
</organism>
<sequence length="27" mass="2950">MEAGSEKRNSLIVSSSFWSQQHIASGL</sequence>
<accession>A0A0A8ZVF8</accession>
<reference evidence="1" key="2">
    <citation type="journal article" date="2015" name="Data Brief">
        <title>Shoot transcriptome of the giant reed, Arundo donax.</title>
        <authorList>
            <person name="Barrero R.A."/>
            <person name="Guerrero F.D."/>
            <person name="Moolhuijzen P."/>
            <person name="Goolsby J.A."/>
            <person name="Tidwell J."/>
            <person name="Bellgard S.E."/>
            <person name="Bellgard M.I."/>
        </authorList>
    </citation>
    <scope>NUCLEOTIDE SEQUENCE</scope>
    <source>
        <tissue evidence="1">Shoot tissue taken approximately 20 cm above the soil surface</tissue>
    </source>
</reference>